<dbReference type="SUPFAM" id="SSF51905">
    <property type="entry name" value="FAD/NAD(P)-binding domain"/>
    <property type="match status" value="1"/>
</dbReference>
<proteinExistence type="predicted"/>
<evidence type="ECO:0000313" key="1">
    <source>
        <dbReference type="EMBL" id="KZZ94773.1"/>
    </source>
</evidence>
<dbReference type="InterPro" id="IPR050464">
    <property type="entry name" value="Zeta_carotene_desat/Oxidored"/>
</dbReference>
<name>A0A162IKH3_9HYPO</name>
<gene>
    <name evidence="1" type="ORF">AAL_04884</name>
</gene>
<sequence length="140" mass="15626">MSHLAPTSRVKLKLRPKLARSSTWVRPSRRWSQPYATTSTSGSDNRRIAVIGGGLTGLTTAYYLAKRLPSTVRITLYEASDRLGGWIQTDRVPVDVSGVRGTVSFERGARTLSSLHSTCWRFDDLVLYDLASHHRPNPTK</sequence>
<keyword evidence="2" id="KW-1185">Reference proteome</keyword>
<evidence type="ECO:0000313" key="2">
    <source>
        <dbReference type="Proteomes" id="UP000078544"/>
    </source>
</evidence>
<protein>
    <submittedName>
        <fullName evidence="1">FAD dependent oxidoreductase</fullName>
    </submittedName>
</protein>
<reference evidence="1 2" key="1">
    <citation type="journal article" date="2016" name="Genome Biol. Evol.">
        <title>Divergent and convergent evolution of fungal pathogenicity.</title>
        <authorList>
            <person name="Shang Y."/>
            <person name="Xiao G."/>
            <person name="Zheng P."/>
            <person name="Cen K."/>
            <person name="Zhan S."/>
            <person name="Wang C."/>
        </authorList>
    </citation>
    <scope>NUCLEOTIDE SEQUENCE [LARGE SCALE GENOMIC DNA]</scope>
    <source>
        <strain evidence="1 2">RCEF 2490</strain>
    </source>
</reference>
<dbReference type="Pfam" id="PF13450">
    <property type="entry name" value="NAD_binding_8"/>
    <property type="match status" value="1"/>
</dbReference>
<dbReference type="STRING" id="1081109.A0A162IKH3"/>
<dbReference type="PANTHER" id="PTHR42923">
    <property type="entry name" value="PROTOPORPHYRINOGEN OXIDASE"/>
    <property type="match status" value="1"/>
</dbReference>
<comment type="caution">
    <text evidence="1">The sequence shown here is derived from an EMBL/GenBank/DDBJ whole genome shotgun (WGS) entry which is preliminary data.</text>
</comment>
<dbReference type="Proteomes" id="UP000078544">
    <property type="component" value="Unassembled WGS sequence"/>
</dbReference>
<dbReference type="PANTHER" id="PTHR42923:SF3">
    <property type="entry name" value="PROTOPORPHYRINOGEN OXIDASE"/>
    <property type="match status" value="1"/>
</dbReference>
<organism evidence="1 2">
    <name type="scientific">Moelleriella libera RCEF 2490</name>
    <dbReference type="NCBI Taxonomy" id="1081109"/>
    <lineage>
        <taxon>Eukaryota</taxon>
        <taxon>Fungi</taxon>
        <taxon>Dikarya</taxon>
        <taxon>Ascomycota</taxon>
        <taxon>Pezizomycotina</taxon>
        <taxon>Sordariomycetes</taxon>
        <taxon>Hypocreomycetidae</taxon>
        <taxon>Hypocreales</taxon>
        <taxon>Clavicipitaceae</taxon>
        <taxon>Moelleriella</taxon>
    </lineage>
</organism>
<dbReference type="EMBL" id="AZGY01000010">
    <property type="protein sequence ID" value="KZZ94773.1"/>
    <property type="molecule type" value="Genomic_DNA"/>
</dbReference>
<dbReference type="GO" id="GO:0004729">
    <property type="term" value="F:oxygen-dependent protoporphyrinogen oxidase activity"/>
    <property type="evidence" value="ECO:0007669"/>
    <property type="project" value="TreeGrafter"/>
</dbReference>
<dbReference type="AlphaFoldDB" id="A0A162IKH3"/>
<dbReference type="Gene3D" id="3.50.50.60">
    <property type="entry name" value="FAD/NAD(P)-binding domain"/>
    <property type="match status" value="1"/>
</dbReference>
<dbReference type="OrthoDB" id="438553at2759"/>
<dbReference type="InterPro" id="IPR036188">
    <property type="entry name" value="FAD/NAD-bd_sf"/>
</dbReference>
<dbReference type="GO" id="GO:0005743">
    <property type="term" value="C:mitochondrial inner membrane"/>
    <property type="evidence" value="ECO:0007669"/>
    <property type="project" value="TreeGrafter"/>
</dbReference>
<accession>A0A162IKH3</accession>